<comment type="caution">
    <text evidence="1">The sequence shown here is derived from an EMBL/GenBank/DDBJ whole genome shotgun (WGS) entry which is preliminary data.</text>
</comment>
<proteinExistence type="predicted"/>
<protein>
    <submittedName>
        <fullName evidence="1">Uncharacterized protein</fullName>
    </submittedName>
</protein>
<dbReference type="EMBL" id="LATX01002176">
    <property type="protein sequence ID" value="KTB33471.1"/>
    <property type="molecule type" value="Genomic_DNA"/>
</dbReference>
<reference evidence="1 2" key="1">
    <citation type="submission" date="2015-12" db="EMBL/GenBank/DDBJ databases">
        <title>Draft genome sequence of Moniliophthora roreri, the causal agent of frosty pod rot of cacao.</title>
        <authorList>
            <person name="Aime M.C."/>
            <person name="Diaz-Valderrama J.R."/>
            <person name="Kijpornyongpan T."/>
            <person name="Phillips-Mora W."/>
        </authorList>
    </citation>
    <scope>NUCLEOTIDE SEQUENCE [LARGE SCALE GENOMIC DNA]</scope>
    <source>
        <strain evidence="1 2">MCA 2952</strain>
    </source>
</reference>
<evidence type="ECO:0000313" key="1">
    <source>
        <dbReference type="EMBL" id="KTB33471.1"/>
    </source>
</evidence>
<name>A0A0W0FAW2_MONRR</name>
<sequence>MSSEPDPFDSFKRLFQTLKPDMTTPKASAPAPREEKLKAVRIATMTIEAMTATKDNGVKVAIPEFFKGSQKDTR</sequence>
<gene>
    <name evidence="1" type="ORF">WG66_14089</name>
</gene>
<organism evidence="1 2">
    <name type="scientific">Moniliophthora roreri</name>
    <name type="common">Frosty pod rot fungus</name>
    <name type="synonym">Monilia roreri</name>
    <dbReference type="NCBI Taxonomy" id="221103"/>
    <lineage>
        <taxon>Eukaryota</taxon>
        <taxon>Fungi</taxon>
        <taxon>Dikarya</taxon>
        <taxon>Basidiomycota</taxon>
        <taxon>Agaricomycotina</taxon>
        <taxon>Agaricomycetes</taxon>
        <taxon>Agaricomycetidae</taxon>
        <taxon>Agaricales</taxon>
        <taxon>Marasmiineae</taxon>
        <taxon>Marasmiaceae</taxon>
        <taxon>Moniliophthora</taxon>
    </lineage>
</organism>
<dbReference type="AlphaFoldDB" id="A0A0W0FAW2"/>
<accession>A0A0W0FAW2</accession>
<evidence type="ECO:0000313" key="2">
    <source>
        <dbReference type="Proteomes" id="UP000054988"/>
    </source>
</evidence>
<dbReference type="Proteomes" id="UP000054988">
    <property type="component" value="Unassembled WGS sequence"/>
</dbReference>